<proteinExistence type="predicted"/>
<dbReference type="InterPro" id="IPR013785">
    <property type="entry name" value="Aldolase_TIM"/>
</dbReference>
<dbReference type="AlphaFoldDB" id="A0A521BSW8"/>
<dbReference type="EMBL" id="FXTP01000003">
    <property type="protein sequence ID" value="SMO50246.1"/>
    <property type="molecule type" value="Genomic_DNA"/>
</dbReference>
<dbReference type="OrthoDB" id="2642644at2"/>
<name>A0A521BSW8_9BACT</name>
<organism evidence="2 3">
    <name type="scientific">Gracilimonas mengyeensis</name>
    <dbReference type="NCBI Taxonomy" id="1302730"/>
    <lineage>
        <taxon>Bacteria</taxon>
        <taxon>Pseudomonadati</taxon>
        <taxon>Balneolota</taxon>
        <taxon>Balneolia</taxon>
        <taxon>Balneolales</taxon>
        <taxon>Balneolaceae</taxon>
        <taxon>Gracilimonas</taxon>
    </lineage>
</organism>
<evidence type="ECO:0000256" key="1">
    <source>
        <dbReference type="ARBA" id="ARBA00005007"/>
    </source>
</evidence>
<dbReference type="PIRSF" id="PIRSF009264">
    <property type="entry name" value="TagBP_ald_AgaZ"/>
    <property type="match status" value="1"/>
</dbReference>
<sequence length="438" mass="49242">MKNYLLDIVKAQDKGASKGVYSVCSSNKYVLVASMLQAKEDESFLLIEPTANQVNQFGGYTGMKPKDFVDFIQDLADQVQFPVDRIVLGGDHLGPNPWKNETAEEAMEKSRELVKVYVQAGFTKIHLDTSIPCADDDVLPGAPLNDYIVAERSASLCQVAEETYLKAKNEVAKPVYVIGTEVPIPGGAEGELEDIEVTSVSAAQKTLEVTKEVFYKRGLGDVWDRVIAQVVQPGVEFGNSDVVEYDPSKSADLSQFIKNYEGKVFEAHSTDYQPLDCLGNLVKDSFAILKVGPWLTFAFREAVFALSMIEEEMAANQKIQSPSNFREVLDQVMLDHPEAWEKHYHGEEPQLKFLRKYSYSDRSRYYWENPTVKEALETLFDNLSQAEIPLPLLSQYLTNQYRAVLNGQIKKDPKEIVLHKIREVTAWYSHATQATNNA</sequence>
<dbReference type="Proteomes" id="UP000317557">
    <property type="component" value="Unassembled WGS sequence"/>
</dbReference>
<dbReference type="GO" id="GO:0009401">
    <property type="term" value="P:phosphoenolpyruvate-dependent sugar phosphotransferase system"/>
    <property type="evidence" value="ECO:0007669"/>
    <property type="project" value="TreeGrafter"/>
</dbReference>
<dbReference type="RefSeq" id="WP_142453498.1">
    <property type="nucleotide sequence ID" value="NZ_FXTP01000003.1"/>
</dbReference>
<dbReference type="InterPro" id="IPR050303">
    <property type="entry name" value="GatZ_KbaZ_carbometab"/>
</dbReference>
<gene>
    <name evidence="2" type="ORF">SAMN06265219_10366</name>
</gene>
<keyword evidence="3" id="KW-1185">Reference proteome</keyword>
<dbReference type="Gene3D" id="3.20.20.70">
    <property type="entry name" value="Aldolase class I"/>
    <property type="match status" value="1"/>
</dbReference>
<accession>A0A521BSW8</accession>
<evidence type="ECO:0000313" key="2">
    <source>
        <dbReference type="EMBL" id="SMO50246.1"/>
    </source>
</evidence>
<dbReference type="GO" id="GO:0005975">
    <property type="term" value="P:carbohydrate metabolic process"/>
    <property type="evidence" value="ECO:0007669"/>
    <property type="project" value="InterPro"/>
</dbReference>
<dbReference type="Pfam" id="PF08013">
    <property type="entry name" value="GatZ_KbaZ-like"/>
    <property type="match status" value="1"/>
</dbReference>
<reference evidence="2 3" key="1">
    <citation type="submission" date="2017-05" db="EMBL/GenBank/DDBJ databases">
        <authorList>
            <person name="Varghese N."/>
            <person name="Submissions S."/>
        </authorList>
    </citation>
    <scope>NUCLEOTIDE SEQUENCE [LARGE SCALE GENOMIC DNA]</scope>
    <source>
        <strain evidence="2 3">DSM 21985</strain>
    </source>
</reference>
<evidence type="ECO:0000313" key="3">
    <source>
        <dbReference type="Proteomes" id="UP000317557"/>
    </source>
</evidence>
<protein>
    <submittedName>
        <fullName evidence="2">Tagatose-bisphosphate aldolase noncatalytic subunit</fullName>
    </submittedName>
</protein>
<dbReference type="GO" id="GO:0005886">
    <property type="term" value="C:plasma membrane"/>
    <property type="evidence" value="ECO:0007669"/>
    <property type="project" value="TreeGrafter"/>
</dbReference>
<dbReference type="Gene3D" id="1.10.400.20">
    <property type="entry name" value="putative tagatose 6-phosphate kinase domain like"/>
    <property type="match status" value="1"/>
</dbReference>
<dbReference type="PANTHER" id="PTHR32502:SF2">
    <property type="entry name" value="D-TAGATOSE-1,6-BISPHOSPHATE ALDOLASE SUBUNIT KBAZ"/>
    <property type="match status" value="1"/>
</dbReference>
<dbReference type="SUPFAM" id="SSF51569">
    <property type="entry name" value="Aldolase"/>
    <property type="match status" value="1"/>
</dbReference>
<comment type="pathway">
    <text evidence="1">Carbohydrate metabolism.</text>
</comment>
<dbReference type="InterPro" id="IPR012062">
    <property type="entry name" value="GatZ/KbaZ-like"/>
</dbReference>
<dbReference type="PANTHER" id="PTHR32502">
    <property type="entry name" value="N-ACETYLGALACTOSAMINE PERMEASE II COMPONENT-RELATED"/>
    <property type="match status" value="1"/>
</dbReference>
<dbReference type="NCBIfam" id="TIGR02810">
    <property type="entry name" value="agaZ_gatZ"/>
    <property type="match status" value="1"/>
</dbReference>